<dbReference type="Pfam" id="PF00135">
    <property type="entry name" value="COesterase"/>
    <property type="match status" value="1"/>
</dbReference>
<dbReference type="InterPro" id="IPR050654">
    <property type="entry name" value="AChE-related_enzymes"/>
</dbReference>
<dbReference type="InterPro" id="IPR029058">
    <property type="entry name" value="AB_hydrolase_fold"/>
</dbReference>
<dbReference type="EMBL" id="JAACJL010000015">
    <property type="protein sequence ID" value="KAF4620476.1"/>
    <property type="molecule type" value="Genomic_DNA"/>
</dbReference>
<dbReference type="Proteomes" id="UP000521872">
    <property type="component" value="Unassembled WGS sequence"/>
</dbReference>
<dbReference type="GO" id="GO:0052689">
    <property type="term" value="F:carboxylic ester hydrolase activity"/>
    <property type="evidence" value="ECO:0007669"/>
    <property type="project" value="TreeGrafter"/>
</dbReference>
<accession>A0A8H4R0E2</accession>
<evidence type="ECO:0000313" key="4">
    <source>
        <dbReference type="EMBL" id="KAF4620476.1"/>
    </source>
</evidence>
<evidence type="ECO:0000313" key="5">
    <source>
        <dbReference type="Proteomes" id="UP000521872"/>
    </source>
</evidence>
<organism evidence="4 5">
    <name type="scientific">Agrocybe pediades</name>
    <dbReference type="NCBI Taxonomy" id="84607"/>
    <lineage>
        <taxon>Eukaryota</taxon>
        <taxon>Fungi</taxon>
        <taxon>Dikarya</taxon>
        <taxon>Basidiomycota</taxon>
        <taxon>Agaricomycotina</taxon>
        <taxon>Agaricomycetes</taxon>
        <taxon>Agaricomycetidae</taxon>
        <taxon>Agaricales</taxon>
        <taxon>Agaricineae</taxon>
        <taxon>Strophariaceae</taxon>
        <taxon>Agrocybe</taxon>
    </lineage>
</organism>
<dbReference type="PANTHER" id="PTHR43918:SF4">
    <property type="entry name" value="CARBOXYLIC ESTER HYDROLASE"/>
    <property type="match status" value="1"/>
</dbReference>
<name>A0A8H4R0E2_9AGAR</name>
<proteinExistence type="inferred from homology"/>
<reference evidence="4 5" key="1">
    <citation type="submission" date="2019-12" db="EMBL/GenBank/DDBJ databases">
        <authorList>
            <person name="Floudas D."/>
            <person name="Bentzer J."/>
            <person name="Ahren D."/>
            <person name="Johansson T."/>
            <person name="Persson P."/>
            <person name="Tunlid A."/>
        </authorList>
    </citation>
    <scope>NUCLEOTIDE SEQUENCE [LARGE SCALE GENOMIC DNA]</scope>
    <source>
        <strain evidence="4 5">CBS 102.39</strain>
    </source>
</reference>
<dbReference type="AlphaFoldDB" id="A0A8H4R0E2"/>
<evidence type="ECO:0000256" key="2">
    <source>
        <dbReference type="ARBA" id="ARBA00022801"/>
    </source>
</evidence>
<comment type="similarity">
    <text evidence="1">Belongs to the type-B carboxylesterase/lipase family.</text>
</comment>
<keyword evidence="5" id="KW-1185">Reference proteome</keyword>
<keyword evidence="2" id="KW-0378">Hydrolase</keyword>
<dbReference type="SUPFAM" id="SSF53474">
    <property type="entry name" value="alpha/beta-Hydrolases"/>
    <property type="match status" value="1"/>
</dbReference>
<feature type="domain" description="Carboxylesterase type B" evidence="3">
    <location>
        <begin position="11"/>
        <end position="132"/>
    </location>
</feature>
<comment type="caution">
    <text evidence="4">The sequence shown here is derived from an EMBL/GenBank/DDBJ whole genome shotgun (WGS) entry which is preliminary data.</text>
</comment>
<dbReference type="InterPro" id="IPR002018">
    <property type="entry name" value="CarbesteraseB"/>
</dbReference>
<sequence length="157" mass="16701">MQGRADGGNGKSIQSEDCLRVNVITPANAKNLPVYVYIYGGGFNSGSSSDLKIDGTYLAAKEIVFASFNYRLSLFAWPHAAEIAEAGETQNFGLLDTRAAVEWVVQNVKQFGGDPTKIALGGDSVGAGVLSITAFGIEEFTDVERDGDDKLLLDCIS</sequence>
<evidence type="ECO:0000256" key="1">
    <source>
        <dbReference type="ARBA" id="ARBA00005964"/>
    </source>
</evidence>
<protein>
    <recommendedName>
        <fullName evidence="3">Carboxylesterase type B domain-containing protein</fullName>
    </recommendedName>
</protein>
<dbReference type="Gene3D" id="3.40.50.1820">
    <property type="entry name" value="alpha/beta hydrolase"/>
    <property type="match status" value="1"/>
</dbReference>
<gene>
    <name evidence="4" type="ORF">D9613_001143</name>
</gene>
<evidence type="ECO:0000259" key="3">
    <source>
        <dbReference type="Pfam" id="PF00135"/>
    </source>
</evidence>
<dbReference type="PANTHER" id="PTHR43918">
    <property type="entry name" value="ACETYLCHOLINESTERASE"/>
    <property type="match status" value="1"/>
</dbReference>